<organism evidence="6 7">
    <name type="scientific">Chitinilyticum piscinae</name>
    <dbReference type="NCBI Taxonomy" id="2866724"/>
    <lineage>
        <taxon>Bacteria</taxon>
        <taxon>Pseudomonadati</taxon>
        <taxon>Pseudomonadota</taxon>
        <taxon>Betaproteobacteria</taxon>
        <taxon>Neisseriales</taxon>
        <taxon>Chitinibacteraceae</taxon>
        <taxon>Chitinilyticum</taxon>
    </lineage>
</organism>
<comment type="subcellular location">
    <subcellularLocation>
        <location evidence="5">Cell inner membrane</location>
        <topology evidence="5">Multi-pass membrane protein</topology>
    </subcellularLocation>
</comment>
<evidence type="ECO:0000256" key="2">
    <source>
        <dbReference type="ARBA" id="ARBA00022692"/>
    </source>
</evidence>
<keyword evidence="3 5" id="KW-1133">Transmembrane helix</keyword>
<dbReference type="HAMAP" id="MF_00189">
    <property type="entry name" value="YciB"/>
    <property type="match status" value="1"/>
</dbReference>
<dbReference type="EMBL" id="JADFUA010000009">
    <property type="protein sequence ID" value="MBE9610343.1"/>
    <property type="molecule type" value="Genomic_DNA"/>
</dbReference>
<evidence type="ECO:0000256" key="4">
    <source>
        <dbReference type="ARBA" id="ARBA00023136"/>
    </source>
</evidence>
<dbReference type="PANTHER" id="PTHR36917">
    <property type="entry name" value="INTRACELLULAR SEPTATION PROTEIN A-RELATED"/>
    <property type="match status" value="1"/>
</dbReference>
<dbReference type="AlphaFoldDB" id="A0A8J7G2V1"/>
<dbReference type="GO" id="GO:0005886">
    <property type="term" value="C:plasma membrane"/>
    <property type="evidence" value="ECO:0007669"/>
    <property type="project" value="UniProtKB-SubCell"/>
</dbReference>
<reference evidence="6 7" key="1">
    <citation type="submission" date="2020-10" db="EMBL/GenBank/DDBJ databases">
        <title>The genome sequence of Chitinilyticum litopenaei 4Y14.</title>
        <authorList>
            <person name="Liu Y."/>
        </authorList>
    </citation>
    <scope>NUCLEOTIDE SEQUENCE [LARGE SCALE GENOMIC DNA]</scope>
    <source>
        <strain evidence="6 7">4Y14</strain>
    </source>
</reference>
<accession>A0A8J7G2V1</accession>
<dbReference type="Proteomes" id="UP000604481">
    <property type="component" value="Unassembled WGS sequence"/>
</dbReference>
<protein>
    <recommendedName>
        <fullName evidence="5">Inner membrane-spanning protein YciB</fullName>
    </recommendedName>
</protein>
<evidence type="ECO:0000256" key="3">
    <source>
        <dbReference type="ARBA" id="ARBA00022989"/>
    </source>
</evidence>
<evidence type="ECO:0000256" key="1">
    <source>
        <dbReference type="ARBA" id="ARBA00022475"/>
    </source>
</evidence>
<dbReference type="PANTHER" id="PTHR36917:SF1">
    <property type="entry name" value="INNER MEMBRANE-SPANNING PROTEIN YCIB"/>
    <property type="match status" value="1"/>
</dbReference>
<comment type="function">
    <text evidence="5">Plays a role in cell envelope biogenesis, maintenance of cell envelope integrity and membrane homeostasis.</text>
</comment>
<comment type="caution">
    <text evidence="5">Lacks conserved residue(s) required for the propagation of feature annotation.</text>
</comment>
<keyword evidence="4 5" id="KW-0472">Membrane</keyword>
<proteinExistence type="inferred from homology"/>
<keyword evidence="7" id="KW-1185">Reference proteome</keyword>
<evidence type="ECO:0000256" key="5">
    <source>
        <dbReference type="HAMAP-Rule" id="MF_00189"/>
    </source>
</evidence>
<keyword evidence="2 5" id="KW-0812">Transmembrane</keyword>
<dbReference type="InterPro" id="IPR006008">
    <property type="entry name" value="YciB"/>
</dbReference>
<feature type="transmembrane region" description="Helical" evidence="5">
    <location>
        <begin position="52"/>
        <end position="69"/>
    </location>
</feature>
<name>A0A8J7G2V1_9NEIS</name>
<feature type="transmembrane region" description="Helical" evidence="5">
    <location>
        <begin position="175"/>
        <end position="193"/>
    </location>
</feature>
<evidence type="ECO:0000313" key="6">
    <source>
        <dbReference type="EMBL" id="MBE9610343.1"/>
    </source>
</evidence>
<evidence type="ECO:0000313" key="7">
    <source>
        <dbReference type="Proteomes" id="UP000604481"/>
    </source>
</evidence>
<gene>
    <name evidence="5" type="primary">yciB</name>
    <name evidence="6" type="ORF">INR99_13440</name>
</gene>
<dbReference type="Pfam" id="PF04279">
    <property type="entry name" value="IspA"/>
    <property type="match status" value="2"/>
</dbReference>
<feature type="transmembrane region" description="Helical" evidence="5">
    <location>
        <begin position="75"/>
        <end position="96"/>
    </location>
</feature>
<keyword evidence="1 5" id="KW-1003">Cell membrane</keyword>
<sequence>MKFLFELFPILLFFGAYTATKNIYIATGTAIVATLGQVIYSLVRHRKVEKMLWINLGLITVLGGATLLFHNSTFIYWKPTALYALFASILLGGWYVKRINVIEKMMGAQLVLPEAIWTRLLWAWALFFAGMAVLNVLVAFHYPSAFWLSFDTFSQCTPQATCDQLREDLWVKFKVFGTIGMTILFVIGQSIYLSRHITETPDGVAEVKSE</sequence>
<comment type="similarity">
    <text evidence="5">Belongs to the YciB family.</text>
</comment>
<comment type="caution">
    <text evidence="6">The sequence shown here is derived from an EMBL/GenBank/DDBJ whole genome shotgun (WGS) entry which is preliminary data.</text>
</comment>
<feature type="transmembrane region" description="Helical" evidence="5">
    <location>
        <begin position="117"/>
        <end position="142"/>
    </location>
</feature>
<dbReference type="RefSeq" id="WP_194116872.1">
    <property type="nucleotide sequence ID" value="NZ_JADFUA010000009.1"/>
</dbReference>
<keyword evidence="5" id="KW-0997">Cell inner membrane</keyword>